<evidence type="ECO:0000259" key="3">
    <source>
        <dbReference type="PROSITE" id="PS50158"/>
    </source>
</evidence>
<keyword evidence="5" id="KW-1185">Reference proteome</keyword>
<protein>
    <recommendedName>
        <fullName evidence="3">CCHC-type domain-containing protein</fullName>
    </recommendedName>
</protein>
<evidence type="ECO:0000313" key="4">
    <source>
        <dbReference type="EMBL" id="OWY94578.1"/>
    </source>
</evidence>
<dbReference type="Pfam" id="PF19259">
    <property type="entry name" value="Ty3_capsid"/>
    <property type="match status" value="1"/>
</dbReference>
<reference evidence="5" key="1">
    <citation type="submission" date="2017-03" db="EMBL/GenBank/DDBJ databases">
        <title>Phytopthora megakarya and P. palmivora, two closely related causual agents of cacao black pod achieved similar genome size and gene model numbers by different mechanisms.</title>
        <authorList>
            <person name="Ali S."/>
            <person name="Shao J."/>
            <person name="Larry D.J."/>
            <person name="Kronmiller B."/>
            <person name="Shen D."/>
            <person name="Strem M.D."/>
            <person name="Melnick R.L."/>
            <person name="Guiltinan M.J."/>
            <person name="Tyler B.M."/>
            <person name="Meinhardt L.W."/>
            <person name="Bailey B.A."/>
        </authorList>
    </citation>
    <scope>NUCLEOTIDE SEQUENCE [LARGE SCALE GENOMIC DNA]</scope>
    <source>
        <strain evidence="5">zdho120</strain>
    </source>
</reference>
<feature type="region of interest" description="Disordered" evidence="2">
    <location>
        <begin position="146"/>
        <end position="189"/>
    </location>
</feature>
<keyword evidence="1" id="KW-0863">Zinc-finger</keyword>
<sequence length="217" mass="25194">AMEEPASGWFLFWASRTSADEQSWGRFTNDALTHFEASNYQAVLRQKLRQLRQVSDIEEYNGKYSSLIFRVENMSEVDQVSYYCDGLKRASQAYVKLRNPTTLSEAMDQAVKFEVSHFGGNRFSNTLEANRKISQLNQPLRDQLLRDQSLRDQPSRNPTTETYDKKASHKWSYKPGHYGSPEQTRPGPICYHCKEPGHFKRNCSKLNNENNSKQPRE</sequence>
<dbReference type="EMBL" id="NBNE01014145">
    <property type="protein sequence ID" value="OWY94578.1"/>
    <property type="molecule type" value="Genomic_DNA"/>
</dbReference>
<dbReference type="Gene3D" id="4.10.60.10">
    <property type="entry name" value="Zinc finger, CCHC-type"/>
    <property type="match status" value="1"/>
</dbReference>
<dbReference type="InterPro" id="IPR036875">
    <property type="entry name" value="Znf_CCHC_sf"/>
</dbReference>
<dbReference type="GO" id="GO:0003676">
    <property type="term" value="F:nucleic acid binding"/>
    <property type="evidence" value="ECO:0007669"/>
    <property type="project" value="InterPro"/>
</dbReference>
<organism evidence="4 5">
    <name type="scientific">Phytophthora megakarya</name>
    <dbReference type="NCBI Taxonomy" id="4795"/>
    <lineage>
        <taxon>Eukaryota</taxon>
        <taxon>Sar</taxon>
        <taxon>Stramenopiles</taxon>
        <taxon>Oomycota</taxon>
        <taxon>Peronosporomycetes</taxon>
        <taxon>Peronosporales</taxon>
        <taxon>Peronosporaceae</taxon>
        <taxon>Phytophthora</taxon>
    </lineage>
</organism>
<dbReference type="AlphaFoldDB" id="A0A225UNN7"/>
<gene>
    <name evidence="4" type="ORF">PHMEG_00035650</name>
</gene>
<dbReference type="SUPFAM" id="SSF57756">
    <property type="entry name" value="Retrovirus zinc finger-like domains"/>
    <property type="match status" value="1"/>
</dbReference>
<dbReference type="PROSITE" id="PS50158">
    <property type="entry name" value="ZF_CCHC"/>
    <property type="match status" value="1"/>
</dbReference>
<proteinExistence type="predicted"/>
<feature type="domain" description="CCHC-type" evidence="3">
    <location>
        <begin position="190"/>
        <end position="205"/>
    </location>
</feature>
<keyword evidence="1" id="KW-0862">Zinc</keyword>
<feature type="non-terminal residue" evidence="4">
    <location>
        <position position="1"/>
    </location>
</feature>
<dbReference type="Proteomes" id="UP000198211">
    <property type="component" value="Unassembled WGS sequence"/>
</dbReference>
<comment type="caution">
    <text evidence="4">The sequence shown here is derived from an EMBL/GenBank/DDBJ whole genome shotgun (WGS) entry which is preliminary data.</text>
</comment>
<name>A0A225UNN7_9STRA</name>
<dbReference type="Pfam" id="PF00098">
    <property type="entry name" value="zf-CCHC"/>
    <property type="match status" value="1"/>
</dbReference>
<dbReference type="InterPro" id="IPR001878">
    <property type="entry name" value="Znf_CCHC"/>
</dbReference>
<dbReference type="InterPro" id="IPR045358">
    <property type="entry name" value="Ty3_capsid"/>
</dbReference>
<dbReference type="SMART" id="SM00343">
    <property type="entry name" value="ZnF_C2HC"/>
    <property type="match status" value="1"/>
</dbReference>
<keyword evidence="1" id="KW-0479">Metal-binding</keyword>
<evidence type="ECO:0000256" key="2">
    <source>
        <dbReference type="SAM" id="MobiDB-lite"/>
    </source>
</evidence>
<evidence type="ECO:0000256" key="1">
    <source>
        <dbReference type="PROSITE-ProRule" id="PRU00047"/>
    </source>
</evidence>
<evidence type="ECO:0000313" key="5">
    <source>
        <dbReference type="Proteomes" id="UP000198211"/>
    </source>
</evidence>
<dbReference type="GO" id="GO:0008270">
    <property type="term" value="F:zinc ion binding"/>
    <property type="evidence" value="ECO:0007669"/>
    <property type="project" value="UniProtKB-KW"/>
</dbReference>
<dbReference type="OrthoDB" id="123661at2759"/>
<accession>A0A225UNN7</accession>